<dbReference type="InterPro" id="IPR002125">
    <property type="entry name" value="CMP_dCMP_dom"/>
</dbReference>
<comment type="similarity">
    <text evidence="4 14">In the N-terminal section; belongs to the cytidine and deoxycytidylate deaminase family.</text>
</comment>
<gene>
    <name evidence="20" type="ORF">HNR11_001864</name>
</gene>
<evidence type="ECO:0000256" key="4">
    <source>
        <dbReference type="ARBA" id="ARBA00005259"/>
    </source>
</evidence>
<dbReference type="NCBIfam" id="TIGR00326">
    <property type="entry name" value="eubact_ribD"/>
    <property type="match status" value="1"/>
</dbReference>
<dbReference type="Pfam" id="PF00383">
    <property type="entry name" value="dCMP_cyt_deam_1"/>
    <property type="match status" value="1"/>
</dbReference>
<evidence type="ECO:0000256" key="12">
    <source>
        <dbReference type="ARBA" id="ARBA00049861"/>
    </source>
</evidence>
<dbReference type="InterPro" id="IPR016192">
    <property type="entry name" value="APOBEC/CMP_deaminase_Zn-bd"/>
</dbReference>
<evidence type="ECO:0000256" key="15">
    <source>
        <dbReference type="PIRSR" id="PIRSR006769-1"/>
    </source>
</evidence>
<evidence type="ECO:0000256" key="14">
    <source>
        <dbReference type="PIRNR" id="PIRNR006769"/>
    </source>
</evidence>
<feature type="binding site" evidence="16">
    <location>
        <position position="206"/>
    </location>
    <ligand>
        <name>substrate</name>
    </ligand>
</feature>
<comment type="function">
    <text evidence="1 14">Converts 2,5-diamino-6-(ribosylamino)-4(3h)-pyrimidinone 5'-phosphate into 5-amino-6-(ribosylamino)-2,4(1h,3h)-pyrimidinedione 5'-phosphate.</text>
</comment>
<feature type="binding site" evidence="16">
    <location>
        <position position="220"/>
    </location>
    <ligand>
        <name>substrate</name>
    </ligand>
</feature>
<dbReference type="EC" id="3.5.4.26" evidence="14"/>
<evidence type="ECO:0000256" key="8">
    <source>
        <dbReference type="ARBA" id="ARBA00022833"/>
    </source>
</evidence>
<comment type="caution">
    <text evidence="20">The sequence shown here is derived from an EMBL/GenBank/DDBJ whole genome shotgun (WGS) entry which is preliminary data.</text>
</comment>
<feature type="binding site" evidence="16">
    <location>
        <position position="204"/>
    </location>
    <ligand>
        <name>substrate</name>
    </ligand>
</feature>
<feature type="binding site" evidence="16">
    <location>
        <position position="243"/>
    </location>
    <ligand>
        <name>substrate</name>
    </ligand>
</feature>
<accession>A0A7Z0J3I1</accession>
<evidence type="ECO:0000256" key="7">
    <source>
        <dbReference type="ARBA" id="ARBA00022723"/>
    </source>
</evidence>
<evidence type="ECO:0000256" key="13">
    <source>
        <dbReference type="ARBA" id="ARBA00049886"/>
    </source>
</evidence>
<feature type="active site" description="Proton donor" evidence="15">
    <location>
        <position position="84"/>
    </location>
</feature>
<keyword evidence="8 14" id="KW-0862">Zinc</keyword>
<comment type="pathway">
    <text evidence="2 14">Cofactor biosynthesis; riboflavin biosynthesis; 5-amino-6-(D-ribitylamino)uracil from GTP: step 2/4.</text>
</comment>
<keyword evidence="14 20" id="KW-0378">Hydrolase</keyword>
<evidence type="ECO:0000256" key="5">
    <source>
        <dbReference type="ARBA" id="ARBA00007417"/>
    </source>
</evidence>
<feature type="binding site" evidence="17">
    <location>
        <position position="122"/>
    </location>
    <ligand>
        <name>Zn(2+)</name>
        <dbReference type="ChEBI" id="CHEBI:29105"/>
        <note>catalytic</note>
    </ligand>
</feature>
<dbReference type="EC" id="1.1.1.193" evidence="14"/>
<dbReference type="CDD" id="cd01284">
    <property type="entry name" value="Riboflavin_deaminase-reductase"/>
    <property type="match status" value="1"/>
</dbReference>
<evidence type="ECO:0000256" key="16">
    <source>
        <dbReference type="PIRSR" id="PIRSR006769-2"/>
    </source>
</evidence>
<comment type="pathway">
    <text evidence="3 14">Cofactor biosynthesis; riboflavin biosynthesis; 5-amino-6-(D-ribitylamino)uracil from GTP: step 3/4.</text>
</comment>
<comment type="catalytic activity">
    <reaction evidence="13 14">
        <text>2,5-diamino-6-hydroxy-4-(5-phosphoribosylamino)-pyrimidine + H2O + H(+) = 5-amino-6-(5-phospho-D-ribosylamino)uracil + NH4(+)</text>
        <dbReference type="Rhea" id="RHEA:21868"/>
        <dbReference type="ChEBI" id="CHEBI:15377"/>
        <dbReference type="ChEBI" id="CHEBI:15378"/>
        <dbReference type="ChEBI" id="CHEBI:28938"/>
        <dbReference type="ChEBI" id="CHEBI:58453"/>
        <dbReference type="ChEBI" id="CHEBI:58614"/>
        <dbReference type="EC" id="3.5.4.26"/>
    </reaction>
</comment>
<dbReference type="RefSeq" id="WP_343050638.1">
    <property type="nucleotide sequence ID" value="NZ_JACCFQ010000001.1"/>
</dbReference>
<evidence type="ECO:0000256" key="3">
    <source>
        <dbReference type="ARBA" id="ARBA00004910"/>
    </source>
</evidence>
<keyword evidence="7 14" id="KW-0479">Metal-binding</keyword>
<evidence type="ECO:0000256" key="18">
    <source>
        <dbReference type="SAM" id="MobiDB-lite"/>
    </source>
</evidence>
<dbReference type="GO" id="GO:0008270">
    <property type="term" value="F:zinc ion binding"/>
    <property type="evidence" value="ECO:0007669"/>
    <property type="project" value="InterPro"/>
</dbReference>
<dbReference type="GO" id="GO:0009231">
    <property type="term" value="P:riboflavin biosynthetic process"/>
    <property type="evidence" value="ECO:0007669"/>
    <property type="project" value="UniProtKB-UniPathway"/>
</dbReference>
<dbReference type="InterPro" id="IPR004794">
    <property type="entry name" value="Eubact_RibD"/>
</dbReference>
<dbReference type="Gene3D" id="3.40.430.10">
    <property type="entry name" value="Dihydrofolate Reductase, subunit A"/>
    <property type="match status" value="2"/>
</dbReference>
<feature type="region of interest" description="Disordered" evidence="18">
    <location>
        <begin position="1"/>
        <end position="27"/>
    </location>
</feature>
<dbReference type="PANTHER" id="PTHR38011:SF7">
    <property type="entry name" value="2,5-DIAMINO-6-RIBOSYLAMINO-4(3H)-PYRIMIDINONE 5'-PHOSPHATE REDUCTASE"/>
    <property type="match status" value="1"/>
</dbReference>
<dbReference type="Proteomes" id="UP000560069">
    <property type="component" value="Unassembled WGS sequence"/>
</dbReference>
<organism evidence="20 21">
    <name type="scientific">Nesterenkonia sandarakina</name>
    <dbReference type="NCBI Taxonomy" id="272918"/>
    <lineage>
        <taxon>Bacteria</taxon>
        <taxon>Bacillati</taxon>
        <taxon>Actinomycetota</taxon>
        <taxon>Actinomycetes</taxon>
        <taxon>Micrococcales</taxon>
        <taxon>Micrococcaceae</taxon>
        <taxon>Nesterenkonia</taxon>
    </lineage>
</organism>
<dbReference type="InterPro" id="IPR002734">
    <property type="entry name" value="RibDG_C"/>
</dbReference>
<dbReference type="InterPro" id="IPR050765">
    <property type="entry name" value="Riboflavin_Biosynth_HTPR"/>
</dbReference>
<dbReference type="Gene3D" id="3.40.140.10">
    <property type="entry name" value="Cytidine Deaminase, domain 2"/>
    <property type="match status" value="1"/>
</dbReference>
<feature type="compositionally biased region" description="Low complexity" evidence="18">
    <location>
        <begin position="10"/>
        <end position="21"/>
    </location>
</feature>
<feature type="binding site" evidence="16">
    <location>
        <position position="240"/>
    </location>
    <ligand>
        <name>substrate</name>
    </ligand>
</feature>
<keyword evidence="6 14" id="KW-0686">Riboflavin biosynthesis</keyword>
<dbReference type="GO" id="GO:0008703">
    <property type="term" value="F:5-amino-6-(5-phosphoribosylamino)uracil reductase activity"/>
    <property type="evidence" value="ECO:0007669"/>
    <property type="project" value="UniProtKB-EC"/>
</dbReference>
<dbReference type="AlphaFoldDB" id="A0A7Z0J3I1"/>
<proteinExistence type="inferred from homology"/>
<evidence type="ECO:0000256" key="2">
    <source>
        <dbReference type="ARBA" id="ARBA00004882"/>
    </source>
</evidence>
<comment type="cofactor">
    <cofactor evidence="14 17">
        <name>Zn(2+)</name>
        <dbReference type="ChEBI" id="CHEBI:29105"/>
    </cofactor>
    <text evidence="14 17">Binds 1 zinc ion.</text>
</comment>
<dbReference type="InterPro" id="IPR024072">
    <property type="entry name" value="DHFR-like_dom_sf"/>
</dbReference>
<dbReference type="GO" id="GO:0008835">
    <property type="term" value="F:diaminohydroxyphosphoribosylaminopyrimidine deaminase activity"/>
    <property type="evidence" value="ECO:0007669"/>
    <property type="project" value="UniProtKB-EC"/>
</dbReference>
<dbReference type="EMBL" id="JACCFQ010000001">
    <property type="protein sequence ID" value="NYJ17330.1"/>
    <property type="molecule type" value="Genomic_DNA"/>
</dbReference>
<feature type="binding site" evidence="17">
    <location>
        <position position="82"/>
    </location>
    <ligand>
        <name>Zn(2+)</name>
        <dbReference type="ChEBI" id="CHEBI:29105"/>
        <note>catalytic</note>
    </ligand>
</feature>
<evidence type="ECO:0000256" key="10">
    <source>
        <dbReference type="ARBA" id="ARBA00023002"/>
    </source>
</evidence>
<feature type="binding site" evidence="16">
    <location>
        <begin position="313"/>
        <end position="319"/>
    </location>
    <ligand>
        <name>NADP(+)</name>
        <dbReference type="ChEBI" id="CHEBI:58349"/>
    </ligand>
</feature>
<evidence type="ECO:0000259" key="19">
    <source>
        <dbReference type="PROSITE" id="PS51747"/>
    </source>
</evidence>
<evidence type="ECO:0000256" key="11">
    <source>
        <dbReference type="ARBA" id="ARBA00023268"/>
    </source>
</evidence>
<feature type="binding site" evidence="16">
    <location>
        <position position="236"/>
    </location>
    <ligand>
        <name>NADP(+)</name>
        <dbReference type="ChEBI" id="CHEBI:58349"/>
    </ligand>
</feature>
<comment type="catalytic activity">
    <reaction evidence="12 14">
        <text>5-amino-6-(5-phospho-D-ribitylamino)uracil + NADP(+) = 5-amino-6-(5-phospho-D-ribosylamino)uracil + NADPH + H(+)</text>
        <dbReference type="Rhea" id="RHEA:17845"/>
        <dbReference type="ChEBI" id="CHEBI:15378"/>
        <dbReference type="ChEBI" id="CHEBI:57783"/>
        <dbReference type="ChEBI" id="CHEBI:58349"/>
        <dbReference type="ChEBI" id="CHEBI:58421"/>
        <dbReference type="ChEBI" id="CHEBI:58453"/>
        <dbReference type="EC" id="1.1.1.193"/>
    </reaction>
</comment>
<name>A0A7Z0J3I1_9MICC</name>
<evidence type="ECO:0000256" key="1">
    <source>
        <dbReference type="ARBA" id="ARBA00002151"/>
    </source>
</evidence>
<dbReference type="SUPFAM" id="SSF53927">
    <property type="entry name" value="Cytidine deaminase-like"/>
    <property type="match status" value="1"/>
</dbReference>
<evidence type="ECO:0000313" key="21">
    <source>
        <dbReference type="Proteomes" id="UP000560069"/>
    </source>
</evidence>
<feature type="domain" description="CMP/dCMP-type deaminase" evidence="19">
    <location>
        <begin position="34"/>
        <end position="159"/>
    </location>
</feature>
<keyword evidence="21" id="KW-1185">Reference proteome</keyword>
<dbReference type="UniPathway" id="UPA00275">
    <property type="reaction ID" value="UER00401"/>
</dbReference>
<dbReference type="PANTHER" id="PTHR38011">
    <property type="entry name" value="DIHYDROFOLATE REDUCTASE FAMILY PROTEIN (AFU_ORTHOLOGUE AFUA_8G06820)"/>
    <property type="match status" value="1"/>
</dbReference>
<evidence type="ECO:0000256" key="17">
    <source>
        <dbReference type="PIRSR" id="PIRSR006769-3"/>
    </source>
</evidence>
<feature type="binding site" evidence="16">
    <location>
        <position position="311"/>
    </location>
    <ligand>
        <name>substrate</name>
    </ligand>
</feature>
<keyword evidence="10 14" id="KW-0560">Oxidoreductase</keyword>
<sequence length="391" mass="40958">MSENRSGGPAASTDATTASASPECADTLGKDDAVQDEALMQQALDAAILGVRGANPLVGAMLVSEAGDVLSIGHHRGAGTHHAERDALERFRRDHPGGSDLGTATLYSTLEPCRHQGRQPACTELIIDAGVGRVVHGASDPSSNGGGAEVLRRAGIDVVSGVLAQQCQALNHRWVTAANQSRPFVTAHLAQTMDGRIAAEDGTSQWITSKAARDHTHQVRSRADAILVGTNTVAVDDPRLTARTPSGELSLRQPLRVVMGMTPVRPGLQLTQGLPEGDGWVQLRTRDPLTALQELAQTTHGGYPVKHVLVEGGQSVLSAFFAADLVDEVFAYQAPLLLGTGRGSVGDIGVRTLSEAPRFALDPAEGGPVQIMDSDVCVHLQPKGDTCSPES</sequence>
<dbReference type="InterPro" id="IPR016193">
    <property type="entry name" value="Cytidine_deaminase-like"/>
</dbReference>
<dbReference type="Pfam" id="PF01872">
    <property type="entry name" value="RibD_C"/>
    <property type="match status" value="1"/>
</dbReference>
<protein>
    <recommendedName>
        <fullName evidence="14">Riboflavin biosynthesis protein RibD</fullName>
    </recommendedName>
    <domain>
        <recommendedName>
            <fullName evidence="14">Diaminohydroxyphosphoribosylaminopyrimidine deaminase</fullName>
            <shortName evidence="14">DRAP deaminase</shortName>
            <ecNumber evidence="14">3.5.4.26</ecNumber>
        </recommendedName>
        <alternativeName>
            <fullName evidence="14">Riboflavin-specific deaminase</fullName>
        </alternativeName>
    </domain>
    <domain>
        <recommendedName>
            <fullName evidence="14">5-amino-6-(5-phosphoribosylamino)uracil reductase</fullName>
            <ecNumber evidence="14">1.1.1.193</ecNumber>
        </recommendedName>
        <alternativeName>
            <fullName evidence="14">HTP reductase</fullName>
        </alternativeName>
    </domain>
</protein>
<evidence type="ECO:0000256" key="6">
    <source>
        <dbReference type="ARBA" id="ARBA00022619"/>
    </source>
</evidence>
<feature type="binding site" evidence="16">
    <location>
        <position position="190"/>
    </location>
    <ligand>
        <name>NADP(+)</name>
        <dbReference type="ChEBI" id="CHEBI:58349"/>
    </ligand>
</feature>
<keyword evidence="9 14" id="KW-0521">NADP</keyword>
<evidence type="ECO:0000256" key="9">
    <source>
        <dbReference type="ARBA" id="ARBA00022857"/>
    </source>
</evidence>
<comment type="similarity">
    <text evidence="5 14">In the C-terminal section; belongs to the HTP reductase family.</text>
</comment>
<reference evidence="20 21" key="1">
    <citation type="submission" date="2020-07" db="EMBL/GenBank/DDBJ databases">
        <title>Sequencing the genomes of 1000 actinobacteria strains.</title>
        <authorList>
            <person name="Klenk H.-P."/>
        </authorList>
    </citation>
    <scope>NUCLEOTIDE SEQUENCE [LARGE SCALE GENOMIC DNA]</scope>
    <source>
        <strain evidence="20 21">DSM 15664</strain>
    </source>
</reference>
<dbReference type="PROSITE" id="PS51747">
    <property type="entry name" value="CYT_DCMP_DEAMINASES_2"/>
    <property type="match status" value="1"/>
</dbReference>
<dbReference type="PIRSF" id="PIRSF006769">
    <property type="entry name" value="RibD"/>
    <property type="match status" value="1"/>
</dbReference>
<dbReference type="PROSITE" id="PS00903">
    <property type="entry name" value="CYT_DCMP_DEAMINASES_1"/>
    <property type="match status" value="1"/>
</dbReference>
<feature type="binding site" evidence="16">
    <location>
        <position position="232"/>
    </location>
    <ligand>
        <name>NADP(+)</name>
        <dbReference type="ChEBI" id="CHEBI:58349"/>
    </ligand>
</feature>
<dbReference type="SUPFAM" id="SSF53597">
    <property type="entry name" value="Dihydrofolate reductase-like"/>
    <property type="match status" value="1"/>
</dbReference>
<evidence type="ECO:0000313" key="20">
    <source>
        <dbReference type="EMBL" id="NYJ17330.1"/>
    </source>
</evidence>
<feature type="binding site" evidence="17">
    <location>
        <position position="113"/>
    </location>
    <ligand>
        <name>Zn(2+)</name>
        <dbReference type="ChEBI" id="CHEBI:29105"/>
        <note>catalytic</note>
    </ligand>
</feature>
<keyword evidence="11" id="KW-0511">Multifunctional enzyme</keyword>